<proteinExistence type="predicted"/>
<evidence type="ECO:0008006" key="6">
    <source>
        <dbReference type="Google" id="ProtNLM"/>
    </source>
</evidence>
<dbReference type="InterPro" id="IPR043504">
    <property type="entry name" value="Peptidase_S1_PA_chymotrypsin"/>
</dbReference>
<gene>
    <name evidence="4" type="ORF">ACIBP5_20460</name>
</gene>
<keyword evidence="2" id="KW-0472">Membrane</keyword>
<accession>A0ABW8A8L1</accession>
<reference evidence="4 5" key="1">
    <citation type="submission" date="2024-10" db="EMBL/GenBank/DDBJ databases">
        <title>The Natural Products Discovery Center: Release of the First 8490 Sequenced Strains for Exploring Actinobacteria Biosynthetic Diversity.</title>
        <authorList>
            <person name="Kalkreuter E."/>
            <person name="Kautsar S.A."/>
            <person name="Yang D."/>
            <person name="Bader C.D."/>
            <person name="Teijaro C.N."/>
            <person name="Fluegel L."/>
            <person name="Davis C.M."/>
            <person name="Simpson J.R."/>
            <person name="Lauterbach L."/>
            <person name="Steele A.D."/>
            <person name="Gui C."/>
            <person name="Meng S."/>
            <person name="Li G."/>
            <person name="Viehrig K."/>
            <person name="Ye F."/>
            <person name="Su P."/>
            <person name="Kiefer A.F."/>
            <person name="Nichols A."/>
            <person name="Cepeda A.J."/>
            <person name="Yan W."/>
            <person name="Fan B."/>
            <person name="Jiang Y."/>
            <person name="Adhikari A."/>
            <person name="Zheng C.-J."/>
            <person name="Schuster L."/>
            <person name="Cowan T.M."/>
            <person name="Smanski M.J."/>
            <person name="Chevrette M.G."/>
            <person name="De Carvalho L.P.S."/>
            <person name="Shen B."/>
        </authorList>
    </citation>
    <scope>NUCLEOTIDE SEQUENCE [LARGE SCALE GENOMIC DNA]</scope>
    <source>
        <strain evidence="4 5">NPDC049503</strain>
    </source>
</reference>
<evidence type="ECO:0000256" key="3">
    <source>
        <dbReference type="SAM" id="SignalP"/>
    </source>
</evidence>
<evidence type="ECO:0000313" key="5">
    <source>
        <dbReference type="Proteomes" id="UP001612928"/>
    </source>
</evidence>
<comment type="caution">
    <text evidence="4">The sequence shown here is derived from an EMBL/GenBank/DDBJ whole genome shotgun (WGS) entry which is preliminary data.</text>
</comment>
<protein>
    <recommendedName>
        <fullName evidence="6">Zinc ribbon domain-containing protein</fullName>
    </recommendedName>
</protein>
<sequence>MARLTALAGGAALALTLVALPVVAHEHPSGITDLVTPAVVRVEAKARVDITLLDHIGDLVHVERSYDVPIGVGTGTVVSPEGAIVTLTGVVRSERDVAVHAANRIFAEHHDVKIPADFERHSLKDDVLDRHLKQCYPPLSSRATCIIDVTTDITVFPNVSPADPKGLKADLVRAGPRPDSPAVLMTSSRVVGSVGLPTAPLADKVPEAEGAPAGVAGFLGRPGPDVPYTVEIAHLGRGGGSGETGRPFADPEKKVDEPVKLGGLADRGMRGAPVIGDKDGHVVGMLIGGGKDARMIGVREVTGALAKAGIAPRRGAIDAAFEAALTRYHTKYYTEAAPGFQRVLELYPGNVVAAALLKESLAKRGGPADLGARRAVAPAGGSTSLWPFIVAAAVLFVAAALGAFLLWRRGRAAEPEPAAPPPPATQPSPVGVPLDEDAGQTVVVRRSHPFAVIPQQKPAPTAADAAPAAPGAPPGGSVAYCTACGMRLGPAHRFCGYCGHPSET</sequence>
<evidence type="ECO:0000313" key="4">
    <source>
        <dbReference type="EMBL" id="MFI7442346.1"/>
    </source>
</evidence>
<keyword evidence="5" id="KW-1185">Reference proteome</keyword>
<evidence type="ECO:0000256" key="1">
    <source>
        <dbReference type="SAM" id="MobiDB-lite"/>
    </source>
</evidence>
<feature type="transmembrane region" description="Helical" evidence="2">
    <location>
        <begin position="385"/>
        <end position="407"/>
    </location>
</feature>
<keyword evidence="3" id="KW-0732">Signal</keyword>
<evidence type="ECO:0000256" key="2">
    <source>
        <dbReference type="SAM" id="Phobius"/>
    </source>
</evidence>
<feature type="region of interest" description="Disordered" evidence="1">
    <location>
        <begin position="414"/>
        <end position="435"/>
    </location>
</feature>
<feature type="signal peptide" evidence="3">
    <location>
        <begin position="1"/>
        <end position="24"/>
    </location>
</feature>
<dbReference type="EMBL" id="JBITMB010000004">
    <property type="protein sequence ID" value="MFI7442346.1"/>
    <property type="molecule type" value="Genomic_DNA"/>
</dbReference>
<feature type="chain" id="PRO_5045459699" description="Zinc ribbon domain-containing protein" evidence="3">
    <location>
        <begin position="25"/>
        <end position="504"/>
    </location>
</feature>
<keyword evidence="2" id="KW-1133">Transmembrane helix</keyword>
<dbReference type="RefSeq" id="WP_397022306.1">
    <property type="nucleotide sequence ID" value="NZ_JBITMB010000004.1"/>
</dbReference>
<organism evidence="4 5">
    <name type="scientific">Nonomuraea indica</name>
    <dbReference type="NCBI Taxonomy" id="1581193"/>
    <lineage>
        <taxon>Bacteria</taxon>
        <taxon>Bacillati</taxon>
        <taxon>Actinomycetota</taxon>
        <taxon>Actinomycetes</taxon>
        <taxon>Streptosporangiales</taxon>
        <taxon>Streptosporangiaceae</taxon>
        <taxon>Nonomuraea</taxon>
    </lineage>
</organism>
<dbReference type="Proteomes" id="UP001612928">
    <property type="component" value="Unassembled WGS sequence"/>
</dbReference>
<dbReference type="SUPFAM" id="SSF50494">
    <property type="entry name" value="Trypsin-like serine proteases"/>
    <property type="match status" value="1"/>
</dbReference>
<keyword evidence="2" id="KW-0812">Transmembrane</keyword>
<dbReference type="Gene3D" id="2.40.10.10">
    <property type="entry name" value="Trypsin-like serine proteases"/>
    <property type="match status" value="1"/>
</dbReference>
<dbReference type="InterPro" id="IPR009003">
    <property type="entry name" value="Peptidase_S1_PA"/>
</dbReference>
<feature type="compositionally biased region" description="Pro residues" evidence="1">
    <location>
        <begin position="417"/>
        <end position="426"/>
    </location>
</feature>
<name>A0ABW8A8L1_9ACTN</name>